<dbReference type="Proteomes" id="UP000826195">
    <property type="component" value="Unassembled WGS sequence"/>
</dbReference>
<evidence type="ECO:0000313" key="2">
    <source>
        <dbReference type="Proteomes" id="UP000826195"/>
    </source>
</evidence>
<dbReference type="EMBL" id="JAHXZJ010002237">
    <property type="protein sequence ID" value="KAH0546054.1"/>
    <property type="molecule type" value="Genomic_DNA"/>
</dbReference>
<name>A0AAV7I400_COTGL</name>
<reference evidence="1 2" key="1">
    <citation type="journal article" date="2021" name="J. Hered.">
        <title>A chromosome-level genome assembly of the parasitoid wasp, Cotesia glomerata (Hymenoptera: Braconidae).</title>
        <authorList>
            <person name="Pinto B.J."/>
            <person name="Weis J.J."/>
            <person name="Gamble T."/>
            <person name="Ode P.J."/>
            <person name="Paul R."/>
            <person name="Zaspel J.M."/>
        </authorList>
    </citation>
    <scope>NUCLEOTIDE SEQUENCE [LARGE SCALE GENOMIC DNA]</scope>
    <source>
        <strain evidence="1">CgM1</strain>
    </source>
</reference>
<keyword evidence="2" id="KW-1185">Reference proteome</keyword>
<sequence>MRALDTDSWFNQVPAPPQEIVYLKTNIPTSRSRLVVSAVNPLLLYVNVPTENEDHDWIFRPPGKAS</sequence>
<proteinExistence type="predicted"/>
<protein>
    <submittedName>
        <fullName evidence="1">Uncharacterized protein</fullName>
    </submittedName>
</protein>
<comment type="caution">
    <text evidence="1">The sequence shown here is derived from an EMBL/GenBank/DDBJ whole genome shotgun (WGS) entry which is preliminary data.</text>
</comment>
<evidence type="ECO:0000313" key="1">
    <source>
        <dbReference type="EMBL" id="KAH0546054.1"/>
    </source>
</evidence>
<dbReference type="AlphaFoldDB" id="A0AAV7I400"/>
<gene>
    <name evidence="1" type="ORF">KQX54_006179</name>
</gene>
<accession>A0AAV7I400</accession>
<organism evidence="1 2">
    <name type="scientific">Cotesia glomerata</name>
    <name type="common">Lepidopteran parasitic wasp</name>
    <name type="synonym">Apanteles glomeratus</name>
    <dbReference type="NCBI Taxonomy" id="32391"/>
    <lineage>
        <taxon>Eukaryota</taxon>
        <taxon>Metazoa</taxon>
        <taxon>Ecdysozoa</taxon>
        <taxon>Arthropoda</taxon>
        <taxon>Hexapoda</taxon>
        <taxon>Insecta</taxon>
        <taxon>Pterygota</taxon>
        <taxon>Neoptera</taxon>
        <taxon>Endopterygota</taxon>
        <taxon>Hymenoptera</taxon>
        <taxon>Apocrita</taxon>
        <taxon>Ichneumonoidea</taxon>
        <taxon>Braconidae</taxon>
        <taxon>Microgastrinae</taxon>
        <taxon>Cotesia</taxon>
    </lineage>
</organism>